<dbReference type="AlphaFoldDB" id="A0A286UAZ9"/>
<dbReference type="EMBL" id="NBII01000008">
    <property type="protein sequence ID" value="PAV16761.1"/>
    <property type="molecule type" value="Genomic_DNA"/>
</dbReference>
<protein>
    <submittedName>
        <fullName evidence="2">Uncharacterized protein</fullName>
    </submittedName>
</protein>
<feature type="compositionally biased region" description="Basic and acidic residues" evidence="1">
    <location>
        <begin position="18"/>
        <end position="33"/>
    </location>
</feature>
<sequence length="296" mass="33250">MSGNARPASSHQGATGKYQHEHEQHHGKPDAQKSAKAQRRTTTNTTTTPSSPSPNPIIPNVRVISPPQQQTNINTHKRSSSISNTTPEKRHKRMPGSVSPAPSVSPVPSTSSAALSIPKVSSRSSTPGKSETDDDPFKQRRKKKSDPYTEKGLKGLHEFQKVKEGREEAGTQDTFKMLNRVMRRANRTGERKYASAGLLIEGTNVNQNEEEKEFEFRKELVLLVKMSLTLTKEDVTDISEEEFKEFMTKPKIPEGFVARAGVYIRNGLEAARKNNQWRGQFAPRYDKFLKTYSNRM</sequence>
<gene>
    <name evidence="2" type="ORF">PNOK_0838100</name>
</gene>
<dbReference type="Proteomes" id="UP000217199">
    <property type="component" value="Unassembled WGS sequence"/>
</dbReference>
<proteinExistence type="predicted"/>
<feature type="compositionally biased region" description="Polar residues" evidence="1">
    <location>
        <begin position="68"/>
        <end position="86"/>
    </location>
</feature>
<organism evidence="2 3">
    <name type="scientific">Pyrrhoderma noxium</name>
    <dbReference type="NCBI Taxonomy" id="2282107"/>
    <lineage>
        <taxon>Eukaryota</taxon>
        <taxon>Fungi</taxon>
        <taxon>Dikarya</taxon>
        <taxon>Basidiomycota</taxon>
        <taxon>Agaricomycotina</taxon>
        <taxon>Agaricomycetes</taxon>
        <taxon>Hymenochaetales</taxon>
        <taxon>Hymenochaetaceae</taxon>
        <taxon>Pyrrhoderma</taxon>
    </lineage>
</organism>
<dbReference type="InParanoid" id="A0A286UAZ9"/>
<feature type="compositionally biased region" description="Low complexity" evidence="1">
    <location>
        <begin position="58"/>
        <end position="67"/>
    </location>
</feature>
<name>A0A286UAZ9_9AGAM</name>
<feature type="compositionally biased region" description="Polar residues" evidence="1">
    <location>
        <begin position="119"/>
        <end position="129"/>
    </location>
</feature>
<comment type="caution">
    <text evidence="2">The sequence shown here is derived from an EMBL/GenBank/DDBJ whole genome shotgun (WGS) entry which is preliminary data.</text>
</comment>
<feature type="compositionally biased region" description="Polar residues" evidence="1">
    <location>
        <begin position="1"/>
        <end position="13"/>
    </location>
</feature>
<evidence type="ECO:0000313" key="3">
    <source>
        <dbReference type="Proteomes" id="UP000217199"/>
    </source>
</evidence>
<evidence type="ECO:0000313" key="2">
    <source>
        <dbReference type="EMBL" id="PAV16761.1"/>
    </source>
</evidence>
<accession>A0A286UAZ9</accession>
<feature type="compositionally biased region" description="Low complexity" evidence="1">
    <location>
        <begin position="40"/>
        <end position="50"/>
    </location>
</feature>
<feature type="compositionally biased region" description="Basic and acidic residues" evidence="1">
    <location>
        <begin position="145"/>
        <end position="168"/>
    </location>
</feature>
<feature type="region of interest" description="Disordered" evidence="1">
    <location>
        <begin position="1"/>
        <end position="168"/>
    </location>
</feature>
<reference evidence="2 3" key="1">
    <citation type="journal article" date="2017" name="Mol. Ecol.">
        <title>Comparative and population genomic landscape of Phellinus noxius: A hypervariable fungus causing root rot in trees.</title>
        <authorList>
            <person name="Chung C.L."/>
            <person name="Lee T.J."/>
            <person name="Akiba M."/>
            <person name="Lee H.H."/>
            <person name="Kuo T.H."/>
            <person name="Liu D."/>
            <person name="Ke H.M."/>
            <person name="Yokoi T."/>
            <person name="Roa M.B."/>
            <person name="Lu M.J."/>
            <person name="Chang Y.Y."/>
            <person name="Ann P.J."/>
            <person name="Tsai J.N."/>
            <person name="Chen C.Y."/>
            <person name="Tzean S.S."/>
            <person name="Ota Y."/>
            <person name="Hattori T."/>
            <person name="Sahashi N."/>
            <person name="Liou R.F."/>
            <person name="Kikuchi T."/>
            <person name="Tsai I.J."/>
        </authorList>
    </citation>
    <scope>NUCLEOTIDE SEQUENCE [LARGE SCALE GENOMIC DNA]</scope>
    <source>
        <strain evidence="2 3">FFPRI411160</strain>
    </source>
</reference>
<feature type="compositionally biased region" description="Low complexity" evidence="1">
    <location>
        <begin position="97"/>
        <end position="116"/>
    </location>
</feature>
<keyword evidence="3" id="KW-1185">Reference proteome</keyword>
<evidence type="ECO:0000256" key="1">
    <source>
        <dbReference type="SAM" id="MobiDB-lite"/>
    </source>
</evidence>